<comment type="caution">
    <text evidence="2">The sequence shown here is derived from an EMBL/GenBank/DDBJ whole genome shotgun (WGS) entry which is preliminary data.</text>
</comment>
<organism evidence="2 3">
    <name type="scientific">Ephemerocybe angulata</name>
    <dbReference type="NCBI Taxonomy" id="980116"/>
    <lineage>
        <taxon>Eukaryota</taxon>
        <taxon>Fungi</taxon>
        <taxon>Dikarya</taxon>
        <taxon>Basidiomycota</taxon>
        <taxon>Agaricomycotina</taxon>
        <taxon>Agaricomycetes</taxon>
        <taxon>Agaricomycetidae</taxon>
        <taxon>Agaricales</taxon>
        <taxon>Agaricineae</taxon>
        <taxon>Psathyrellaceae</taxon>
        <taxon>Ephemerocybe</taxon>
    </lineage>
</organism>
<feature type="compositionally biased region" description="Basic and acidic residues" evidence="1">
    <location>
        <begin position="8"/>
        <end position="17"/>
    </location>
</feature>
<dbReference type="OrthoDB" id="10643985at2759"/>
<proteinExistence type="predicted"/>
<dbReference type="Proteomes" id="UP000521943">
    <property type="component" value="Unassembled WGS sequence"/>
</dbReference>
<evidence type="ECO:0000256" key="1">
    <source>
        <dbReference type="SAM" id="MobiDB-lite"/>
    </source>
</evidence>
<sequence length="397" mass="42931">MSSQNENSHSKEIRENTQHSLPLGGDSLGQPQDYEPRILPETPGEKQSHHDFIDQDKAHHRLPVKKREAPDMPTPAPSRPSVTPCTILDFNCSTYKAGSVHFQVGSTQAPTFIRTGLEIAGDPESRVETQHSPTPNGDVLRSDYDLSTVFTRVNCSTYEAGSIHFEVGSTRATTSLSTVVLYGLDVAGDDEIRVQTQQPPTPNGEVVDSGPDLSKSEDTLDPALAAAEDGPGNPPATSHIFSANLGEQDESTLDEETLSDDNEETQDASPGAAGEGDAMRILFAEFIQRVRLRHRTNSPELNSAPPADPRPPTAPEAGAPPQRYSPRLSTLPGPSPDAEYNTPRDWGTPCDLPRVIKWPQAFVTDRSTGLSYPAPPPTVWSIGHDGVWKIVTPSEAP</sequence>
<feature type="compositionally biased region" description="Basic and acidic residues" evidence="1">
    <location>
        <begin position="34"/>
        <end position="57"/>
    </location>
</feature>
<accession>A0A8H6HGZ4</accession>
<evidence type="ECO:0000313" key="2">
    <source>
        <dbReference type="EMBL" id="KAF6745591.1"/>
    </source>
</evidence>
<reference evidence="2 3" key="1">
    <citation type="submission" date="2020-07" db="EMBL/GenBank/DDBJ databases">
        <title>Comparative genomics of pyrophilous fungi reveals a link between fire events and developmental genes.</title>
        <authorList>
            <consortium name="DOE Joint Genome Institute"/>
            <person name="Steindorff A.S."/>
            <person name="Carver A."/>
            <person name="Calhoun S."/>
            <person name="Stillman K."/>
            <person name="Liu H."/>
            <person name="Lipzen A."/>
            <person name="Pangilinan J."/>
            <person name="Labutti K."/>
            <person name="Bruns T.D."/>
            <person name="Grigoriev I.V."/>
        </authorList>
    </citation>
    <scope>NUCLEOTIDE SEQUENCE [LARGE SCALE GENOMIC DNA]</scope>
    <source>
        <strain evidence="2 3">CBS 144469</strain>
    </source>
</reference>
<feature type="region of interest" description="Disordered" evidence="1">
    <location>
        <begin position="1"/>
        <end position="81"/>
    </location>
</feature>
<feature type="region of interest" description="Disordered" evidence="1">
    <location>
        <begin position="194"/>
        <end position="218"/>
    </location>
</feature>
<dbReference type="AlphaFoldDB" id="A0A8H6HGZ4"/>
<feature type="compositionally biased region" description="Acidic residues" evidence="1">
    <location>
        <begin position="249"/>
        <end position="266"/>
    </location>
</feature>
<name>A0A8H6HGZ4_9AGAR</name>
<evidence type="ECO:0000313" key="3">
    <source>
        <dbReference type="Proteomes" id="UP000521943"/>
    </source>
</evidence>
<protein>
    <submittedName>
        <fullName evidence="2">Uncharacterized protein</fullName>
    </submittedName>
</protein>
<feature type="region of interest" description="Disordered" evidence="1">
    <location>
        <begin position="295"/>
        <end position="339"/>
    </location>
</feature>
<dbReference type="EMBL" id="JACGCI010000104">
    <property type="protein sequence ID" value="KAF6745591.1"/>
    <property type="molecule type" value="Genomic_DNA"/>
</dbReference>
<keyword evidence="3" id="KW-1185">Reference proteome</keyword>
<gene>
    <name evidence="2" type="ORF">DFP72DRAFT_1077367</name>
</gene>
<feature type="region of interest" description="Disordered" evidence="1">
    <location>
        <begin position="249"/>
        <end position="277"/>
    </location>
</feature>